<dbReference type="OrthoDB" id="5588846at2759"/>
<dbReference type="SUPFAM" id="SSF82109">
    <property type="entry name" value="MIR domain"/>
    <property type="match status" value="1"/>
</dbReference>
<dbReference type="Gene3D" id="2.80.10.50">
    <property type="match status" value="1"/>
</dbReference>
<evidence type="ECO:0000313" key="1">
    <source>
        <dbReference type="EMBL" id="CAI2168269.1"/>
    </source>
</evidence>
<dbReference type="InterPro" id="IPR036300">
    <property type="entry name" value="MIR_dom_sf"/>
</dbReference>
<proteinExistence type="predicted"/>
<organism evidence="1 2">
    <name type="scientific">Funneliformis geosporum</name>
    <dbReference type="NCBI Taxonomy" id="1117311"/>
    <lineage>
        <taxon>Eukaryota</taxon>
        <taxon>Fungi</taxon>
        <taxon>Fungi incertae sedis</taxon>
        <taxon>Mucoromycota</taxon>
        <taxon>Glomeromycotina</taxon>
        <taxon>Glomeromycetes</taxon>
        <taxon>Glomerales</taxon>
        <taxon>Glomeraceae</taxon>
        <taxon>Funneliformis</taxon>
    </lineage>
</organism>
<evidence type="ECO:0000313" key="2">
    <source>
        <dbReference type="Proteomes" id="UP001153678"/>
    </source>
</evidence>
<comment type="caution">
    <text evidence="1">The sequence shown here is derived from an EMBL/GenBank/DDBJ whole genome shotgun (WGS) entry which is preliminary data.</text>
</comment>
<name>A0A9W4SGJ7_9GLOM</name>
<sequence length="191" mass="22552">MKYIPELEENFTANFLAKFRTLCYDAELNDPDEIKKLLFNSNKFFKDEFVRRSDMINSIDQIDENFQLFHEIVLDMSNIIGYGSFIALKNVSTGRYLSSCKINYTGSQKQVNCSEKEVPYNIESKFKLMHKETNTKLYVSTHWTRASDIINLKAHNTFHNYNRFVRSHDFTFTIGDETFYEVGHDDRMSDK</sequence>
<dbReference type="Proteomes" id="UP001153678">
    <property type="component" value="Unassembled WGS sequence"/>
</dbReference>
<keyword evidence="2" id="KW-1185">Reference proteome</keyword>
<reference evidence="1" key="1">
    <citation type="submission" date="2022-08" db="EMBL/GenBank/DDBJ databases">
        <authorList>
            <person name="Kallberg Y."/>
            <person name="Tangrot J."/>
            <person name="Rosling A."/>
        </authorList>
    </citation>
    <scope>NUCLEOTIDE SEQUENCE</scope>
    <source>
        <strain evidence="1">Wild A</strain>
    </source>
</reference>
<gene>
    <name evidence="1" type="ORF">FWILDA_LOCUS3496</name>
</gene>
<accession>A0A9W4SGJ7</accession>
<protein>
    <submittedName>
        <fullName evidence="1">988_t:CDS:1</fullName>
    </submittedName>
</protein>
<dbReference type="AlphaFoldDB" id="A0A9W4SGJ7"/>
<dbReference type="EMBL" id="CAMKVN010000468">
    <property type="protein sequence ID" value="CAI2168269.1"/>
    <property type="molecule type" value="Genomic_DNA"/>
</dbReference>